<gene>
    <name evidence="2" type="ORF">AULFYP135_00805</name>
</gene>
<keyword evidence="1" id="KW-0472">Membrane</keyword>
<feature type="transmembrane region" description="Helical" evidence="1">
    <location>
        <begin position="12"/>
        <end position="30"/>
    </location>
</feature>
<organism evidence="2">
    <name type="scientific">uncultured Anaerotruncus sp</name>
    <dbReference type="NCBI Taxonomy" id="905011"/>
    <lineage>
        <taxon>Bacteria</taxon>
        <taxon>Bacillati</taxon>
        <taxon>Bacillota</taxon>
        <taxon>Clostridia</taxon>
        <taxon>Eubacteriales</taxon>
        <taxon>Oscillospiraceae</taxon>
        <taxon>Anaerotruncus</taxon>
        <taxon>environmental samples</taxon>
    </lineage>
</organism>
<proteinExistence type="predicted"/>
<dbReference type="EMBL" id="CACRSL010000003">
    <property type="protein sequence ID" value="VYS89495.1"/>
    <property type="molecule type" value="Genomic_DNA"/>
</dbReference>
<accession>A0A6N2SCN9</accession>
<dbReference type="InterPro" id="IPR024232">
    <property type="entry name" value="SpoIIIAH"/>
</dbReference>
<protein>
    <submittedName>
        <fullName evidence="2">SpoIIIAH-like protein</fullName>
    </submittedName>
</protein>
<dbReference type="InterPro" id="IPR038503">
    <property type="entry name" value="SpoIIIAH_sf"/>
</dbReference>
<reference evidence="2" key="1">
    <citation type="submission" date="2019-11" db="EMBL/GenBank/DDBJ databases">
        <authorList>
            <person name="Feng L."/>
        </authorList>
    </citation>
    <scope>NUCLEOTIDE SEQUENCE</scope>
    <source>
        <strain evidence="2">AundefinedLFYP135</strain>
    </source>
</reference>
<dbReference type="AlphaFoldDB" id="A0A6N2SCN9"/>
<dbReference type="Gene3D" id="1.10.287.4300">
    <property type="entry name" value="Stage III sporulation protein AH-like"/>
    <property type="match status" value="1"/>
</dbReference>
<evidence type="ECO:0000313" key="2">
    <source>
        <dbReference type="EMBL" id="VYS89495.1"/>
    </source>
</evidence>
<dbReference type="Pfam" id="PF12685">
    <property type="entry name" value="SpoIIIAH"/>
    <property type="match status" value="1"/>
</dbReference>
<keyword evidence="1" id="KW-0812">Transmembrane</keyword>
<evidence type="ECO:0000256" key="1">
    <source>
        <dbReference type="SAM" id="Phobius"/>
    </source>
</evidence>
<name>A0A6N2SCN9_9FIRM</name>
<keyword evidence="1" id="KW-1133">Transmembrane helix</keyword>
<sequence>MNMIVGKRQIILMALVLGLGIAVYLNWIYADGGNDFVLTGKMSETKNYGDAQYVESPLDIGDGEAYFAEAKITRTKSRDEAVETLKTMLSDSTLDADQKAELALQAAELAKSIETEGKIENLVKSKGFSECMVYYDTERVDVIVKTNGLLSNEAAQIKDIIVRETGVDDKNISIVEIN</sequence>